<organism evidence="1 2">
    <name type="scientific">Pelobacter propionicus (strain DSM 2379 / NBRC 103807 / OttBd1)</name>
    <dbReference type="NCBI Taxonomy" id="338966"/>
    <lineage>
        <taxon>Bacteria</taxon>
        <taxon>Pseudomonadati</taxon>
        <taxon>Thermodesulfobacteriota</taxon>
        <taxon>Desulfuromonadia</taxon>
        <taxon>Desulfuromonadales</taxon>
        <taxon>Desulfuromonadaceae</taxon>
        <taxon>Pelobacter</taxon>
    </lineage>
</organism>
<sequence length="113" mass="13072">MILPVEKFDGLGLVYVPPQSDVKPTDEYYETNKITWIIPESNKFGSLDLFRSHTKIYRIADGKLISEHVSYARRGGDPILIPVHPSSYSCKDKSQYYKQPFIKHDRVKNEPTK</sequence>
<dbReference type="EMBL" id="CP000482">
    <property type="protein sequence ID" value="ABK99978.1"/>
    <property type="molecule type" value="Genomic_DNA"/>
</dbReference>
<evidence type="ECO:0000313" key="1">
    <source>
        <dbReference type="EMBL" id="ABK99978.1"/>
    </source>
</evidence>
<reference evidence="1 2" key="1">
    <citation type="submission" date="2006-10" db="EMBL/GenBank/DDBJ databases">
        <title>Complete sequence of chromosome of Pelobacter propionicus DSM 2379.</title>
        <authorList>
            <consortium name="US DOE Joint Genome Institute"/>
            <person name="Copeland A."/>
            <person name="Lucas S."/>
            <person name="Lapidus A."/>
            <person name="Barry K."/>
            <person name="Detter J.C."/>
            <person name="Glavina del Rio T."/>
            <person name="Hammon N."/>
            <person name="Israni S."/>
            <person name="Dalin E."/>
            <person name="Tice H."/>
            <person name="Pitluck S."/>
            <person name="Saunders E."/>
            <person name="Brettin T."/>
            <person name="Bruce D."/>
            <person name="Han C."/>
            <person name="Tapia R."/>
            <person name="Schmutz J."/>
            <person name="Larimer F."/>
            <person name="Land M."/>
            <person name="Hauser L."/>
            <person name="Kyrpides N."/>
            <person name="Kim E."/>
            <person name="Lovley D."/>
            <person name="Richardson P."/>
        </authorList>
    </citation>
    <scope>NUCLEOTIDE SEQUENCE [LARGE SCALE GENOMIC DNA]</scope>
    <source>
        <strain evidence="2">DSM 2379 / NBRC 103807 / OttBd1</strain>
    </source>
</reference>
<gene>
    <name evidence="1" type="ordered locus">Ppro_2372</name>
</gene>
<dbReference type="STRING" id="338966.Ppro_2372"/>
<dbReference type="AlphaFoldDB" id="A1ARK8"/>
<evidence type="ECO:0000313" key="2">
    <source>
        <dbReference type="Proteomes" id="UP000006732"/>
    </source>
</evidence>
<protein>
    <submittedName>
        <fullName evidence="1">Uncharacterized protein</fullName>
    </submittedName>
</protein>
<dbReference type="HOGENOM" id="CLU_2131071_0_0_7"/>
<keyword evidence="2" id="KW-1185">Reference proteome</keyword>
<dbReference type="Proteomes" id="UP000006732">
    <property type="component" value="Chromosome"/>
</dbReference>
<proteinExistence type="predicted"/>
<dbReference type="KEGG" id="ppd:Ppro_2372"/>
<accession>A1ARK8</accession>
<name>A1ARK8_PELPD</name>